<keyword evidence="5 7" id="KW-1133">Transmembrane helix</keyword>
<dbReference type="AlphaFoldDB" id="A0A1H1V226"/>
<keyword evidence="4 7" id="KW-0812">Transmembrane</keyword>
<feature type="compositionally biased region" description="Basic and acidic residues" evidence="8">
    <location>
        <begin position="16"/>
        <end position="30"/>
    </location>
</feature>
<dbReference type="RefSeq" id="WP_092655005.1">
    <property type="nucleotide sequence ID" value="NZ_LT629732.1"/>
</dbReference>
<evidence type="ECO:0000256" key="6">
    <source>
        <dbReference type="ARBA" id="ARBA00023136"/>
    </source>
</evidence>
<evidence type="ECO:0000259" key="9">
    <source>
        <dbReference type="PROSITE" id="PS50928"/>
    </source>
</evidence>
<dbReference type="Gene3D" id="1.10.3720.10">
    <property type="entry name" value="MetI-like"/>
    <property type="match status" value="1"/>
</dbReference>
<dbReference type="GO" id="GO:0005886">
    <property type="term" value="C:plasma membrane"/>
    <property type="evidence" value="ECO:0007669"/>
    <property type="project" value="UniProtKB-SubCell"/>
</dbReference>
<feature type="transmembrane region" description="Helical" evidence="7">
    <location>
        <begin position="142"/>
        <end position="165"/>
    </location>
</feature>
<dbReference type="Pfam" id="PF00528">
    <property type="entry name" value="BPD_transp_1"/>
    <property type="match status" value="1"/>
</dbReference>
<feature type="transmembrane region" description="Helical" evidence="7">
    <location>
        <begin position="272"/>
        <end position="302"/>
    </location>
</feature>
<dbReference type="InterPro" id="IPR025966">
    <property type="entry name" value="OppC_N"/>
</dbReference>
<comment type="subcellular location">
    <subcellularLocation>
        <location evidence="1 7">Cell membrane</location>
        <topology evidence="1 7">Multi-pass membrane protein</topology>
    </subcellularLocation>
</comment>
<feature type="region of interest" description="Disordered" evidence="8">
    <location>
        <begin position="1"/>
        <end position="30"/>
    </location>
</feature>
<keyword evidence="2 7" id="KW-0813">Transport</keyword>
<name>A0A1H1V226_9ACTN</name>
<dbReference type="PANTHER" id="PTHR43386">
    <property type="entry name" value="OLIGOPEPTIDE TRANSPORT SYSTEM PERMEASE PROTEIN APPC"/>
    <property type="match status" value="1"/>
</dbReference>
<reference evidence="10 11" key="1">
    <citation type="submission" date="2016-10" db="EMBL/GenBank/DDBJ databases">
        <authorList>
            <person name="de Groot N.N."/>
        </authorList>
    </citation>
    <scope>NUCLEOTIDE SEQUENCE [LARGE SCALE GENOMIC DNA]</scope>
    <source>
        <strain evidence="10 11">DSM 22024</strain>
    </source>
</reference>
<keyword evidence="3" id="KW-1003">Cell membrane</keyword>
<feature type="transmembrane region" description="Helical" evidence="7">
    <location>
        <begin position="228"/>
        <end position="252"/>
    </location>
</feature>
<evidence type="ECO:0000313" key="10">
    <source>
        <dbReference type="EMBL" id="SDS78426.1"/>
    </source>
</evidence>
<sequence>MTTSGFTPAGAPDQAKNVEVDPEETAKDASAERPEAWYSVIWSSKKARVGVITVGIFILIAVFAPWIAPHDPTDSSFVPLAGPSGSNWLGTTTNGQDVASQLVYGTRVSLIVGLFGGLLATVIALVVGMISGYAEGTWLDDVLTFVTNVALVIPVLPLIITLVAYSSTRGVTLIIFVIAITSWAGAARAKRAQIITLRNRDFVTAAKFSGEGTLRIVFREIMPNMTSLVAASFVGAATGAIGAEAGLAVLGLGDNNQVSWGTMLYQSNAQGAIAQGLFIWVFAPGLLLAILITAMCFVNFGVDLLSNPHLRED</sequence>
<keyword evidence="6 7" id="KW-0472">Membrane</keyword>
<dbReference type="EMBL" id="LT629732">
    <property type="protein sequence ID" value="SDS78426.1"/>
    <property type="molecule type" value="Genomic_DNA"/>
</dbReference>
<dbReference type="InterPro" id="IPR000515">
    <property type="entry name" value="MetI-like"/>
</dbReference>
<evidence type="ECO:0000256" key="8">
    <source>
        <dbReference type="SAM" id="MobiDB-lite"/>
    </source>
</evidence>
<evidence type="ECO:0000256" key="3">
    <source>
        <dbReference type="ARBA" id="ARBA00022475"/>
    </source>
</evidence>
<dbReference type="PROSITE" id="PS50928">
    <property type="entry name" value="ABC_TM1"/>
    <property type="match status" value="1"/>
</dbReference>
<dbReference type="STRING" id="117157.SAMN04489717_3857"/>
<dbReference type="CDD" id="cd06261">
    <property type="entry name" value="TM_PBP2"/>
    <property type="match status" value="1"/>
</dbReference>
<evidence type="ECO:0000256" key="4">
    <source>
        <dbReference type="ARBA" id="ARBA00022692"/>
    </source>
</evidence>
<feature type="domain" description="ABC transmembrane type-1" evidence="9">
    <location>
        <begin position="106"/>
        <end position="299"/>
    </location>
</feature>
<evidence type="ECO:0000256" key="1">
    <source>
        <dbReference type="ARBA" id="ARBA00004651"/>
    </source>
</evidence>
<protein>
    <submittedName>
        <fullName evidence="10">Peptide/nickel transport system permease protein</fullName>
    </submittedName>
</protein>
<feature type="transmembrane region" description="Helical" evidence="7">
    <location>
        <begin position="171"/>
        <end position="189"/>
    </location>
</feature>
<dbReference type="Proteomes" id="UP000198983">
    <property type="component" value="Chromosome I"/>
</dbReference>
<dbReference type="PANTHER" id="PTHR43386:SF1">
    <property type="entry name" value="D,D-DIPEPTIDE TRANSPORT SYSTEM PERMEASE PROTEIN DDPC-RELATED"/>
    <property type="match status" value="1"/>
</dbReference>
<comment type="similarity">
    <text evidence="7">Belongs to the binding-protein-dependent transport system permease family.</text>
</comment>
<dbReference type="GO" id="GO:0071916">
    <property type="term" value="F:dipeptide transmembrane transporter activity"/>
    <property type="evidence" value="ECO:0007669"/>
    <property type="project" value="TreeGrafter"/>
</dbReference>
<evidence type="ECO:0000256" key="7">
    <source>
        <dbReference type="RuleBase" id="RU363032"/>
    </source>
</evidence>
<dbReference type="InterPro" id="IPR050366">
    <property type="entry name" value="BP-dependent_transpt_permease"/>
</dbReference>
<proteinExistence type="inferred from homology"/>
<dbReference type="OrthoDB" id="8906042at2"/>
<gene>
    <name evidence="10" type="ORF">SAMN04489717_3857</name>
</gene>
<evidence type="ECO:0000313" key="11">
    <source>
        <dbReference type="Proteomes" id="UP000198983"/>
    </source>
</evidence>
<organism evidence="10 11">
    <name type="scientific">Actinopolymorpha singaporensis</name>
    <dbReference type="NCBI Taxonomy" id="117157"/>
    <lineage>
        <taxon>Bacteria</taxon>
        <taxon>Bacillati</taxon>
        <taxon>Actinomycetota</taxon>
        <taxon>Actinomycetes</taxon>
        <taxon>Propionibacteriales</taxon>
        <taxon>Actinopolymorphaceae</taxon>
        <taxon>Actinopolymorpha</taxon>
    </lineage>
</organism>
<feature type="transmembrane region" description="Helical" evidence="7">
    <location>
        <begin position="108"/>
        <end position="130"/>
    </location>
</feature>
<accession>A0A1H1V226</accession>
<evidence type="ECO:0000256" key="5">
    <source>
        <dbReference type="ARBA" id="ARBA00022989"/>
    </source>
</evidence>
<dbReference type="Pfam" id="PF12911">
    <property type="entry name" value="OppC_N"/>
    <property type="match status" value="1"/>
</dbReference>
<feature type="transmembrane region" description="Helical" evidence="7">
    <location>
        <begin position="49"/>
        <end position="68"/>
    </location>
</feature>
<dbReference type="SUPFAM" id="SSF161098">
    <property type="entry name" value="MetI-like"/>
    <property type="match status" value="1"/>
</dbReference>
<evidence type="ECO:0000256" key="2">
    <source>
        <dbReference type="ARBA" id="ARBA00022448"/>
    </source>
</evidence>
<dbReference type="InterPro" id="IPR035906">
    <property type="entry name" value="MetI-like_sf"/>
</dbReference>
<keyword evidence="11" id="KW-1185">Reference proteome</keyword>